<dbReference type="SUPFAM" id="SSF51197">
    <property type="entry name" value="Clavaminate synthase-like"/>
    <property type="match status" value="1"/>
</dbReference>
<dbReference type="SUPFAM" id="SSF57716">
    <property type="entry name" value="Glucocorticoid receptor-like (DNA-binding domain)"/>
    <property type="match status" value="5"/>
</dbReference>
<feature type="domain" description="LIM zinc-binding" evidence="6">
    <location>
        <begin position="162"/>
        <end position="220"/>
    </location>
</feature>
<accession>A0A0L0D6K5</accession>
<dbReference type="SMART" id="SM00132">
    <property type="entry name" value="LIM"/>
    <property type="match status" value="5"/>
</dbReference>
<keyword evidence="1 4" id="KW-0479">Metal-binding</keyword>
<dbReference type="GeneID" id="25562980"/>
<dbReference type="AlphaFoldDB" id="A0A0L0D6K5"/>
<dbReference type="RefSeq" id="XP_013760210.1">
    <property type="nucleotide sequence ID" value="XM_013904756.1"/>
</dbReference>
<feature type="domain" description="LIM zinc-binding" evidence="6">
    <location>
        <begin position="221"/>
        <end position="280"/>
    </location>
</feature>
<dbReference type="STRING" id="461836.A0A0L0D6K5"/>
<dbReference type="Pfam" id="PF00412">
    <property type="entry name" value="LIM"/>
    <property type="match status" value="5"/>
</dbReference>
<dbReference type="FunFam" id="2.10.110.10:FF:000009">
    <property type="entry name" value="Paxillin isoform 1"/>
    <property type="match status" value="3"/>
</dbReference>
<organism evidence="7 8">
    <name type="scientific">Thecamonas trahens ATCC 50062</name>
    <dbReference type="NCBI Taxonomy" id="461836"/>
    <lineage>
        <taxon>Eukaryota</taxon>
        <taxon>Apusozoa</taxon>
        <taxon>Apusomonadida</taxon>
        <taxon>Apusomonadidae</taxon>
        <taxon>Thecamonas</taxon>
    </lineage>
</organism>
<keyword evidence="5" id="KW-0802">TPR repeat</keyword>
<dbReference type="Gene3D" id="2.10.110.10">
    <property type="entry name" value="Cysteine Rich Protein"/>
    <property type="match status" value="5"/>
</dbReference>
<protein>
    <submittedName>
        <fullName evidence="7">LIM domain-containing protein B</fullName>
    </submittedName>
</protein>
<dbReference type="InterPro" id="IPR017351">
    <property type="entry name" value="PINCH-1-4-like"/>
</dbReference>
<dbReference type="OrthoDB" id="15567at2759"/>
<sequence length="776" mass="84807">MAANADDLFEQLAGADAAAAAVGETGEADDVPYDSANCGRCNEPLGDGPAIAAGSKNYHPHHFTCKHCDQPFPNGEFFEEAGHPYCPTDFHELFGSRCKGCGEAIVGRCITAMDAKWHPDHFVCIECKKSLAGGSFIKFEDEAHCKPCAREKKKKRRQPDGIICARCKEVIEGEFITLQGQKMHPHHFSCHKCKCSFKGANCHEYEGRLYCEPHYRELLAATCAQCRKPITGRAVTALGRQWHPEHFCCAHCEQPFSGMNFMTKNNKAYCETHYFQLFGNMCKWCRKPISGSGVRAAGGMFHQEHFLCSICDKPISGGKFVAWEGKPNCKSCYTKLPKSVRDRETKILAAERKREKEAAKAARTPLIAMDPTHTIPSEVLRLSSPPTSDELASLHAHFDDRGYVVIAGVLEPDAIEATIDELWTSPELLGGAPGLSRTDPTTWCDEIWGQVAGTGGGVSKGFVDVSGDGTSLAAAWHNRTADRVIDAFAALLGTDRLWLVESRFGVMRPTVGLELGPNGAAVDRPKWRTAASWLHWDQNPWLEPGFRGVQGILTLTDATPTSGGFCCVPGFHAAEFADWPAAHPPETVPTSGRPLVVVPANDPMHDRVVRVCAPAGSLIIWDSRLPHQNFPNTDSSWRIVQYITFDRAPLDDPEAASLRSARALRKASLVRDAAGSPLALADAFADTSRFPGLLTDRGLQVVGIVPYDQPPSALPDIIAAWEANNSVDRRDVHGLSARELFDAASAAELSGDITRATRLYQRAFRLNPNVDAAPRL</sequence>
<dbReference type="CDD" id="cd09334">
    <property type="entry name" value="LIM4_PINCH"/>
    <property type="match status" value="1"/>
</dbReference>
<dbReference type="Pfam" id="PF05721">
    <property type="entry name" value="PhyH"/>
    <property type="match status" value="1"/>
</dbReference>
<name>A0A0L0D6K5_THETB</name>
<dbReference type="EMBL" id="GL349444">
    <property type="protein sequence ID" value="KNC46938.1"/>
    <property type="molecule type" value="Genomic_DNA"/>
</dbReference>
<dbReference type="PANTHER" id="PTHR24210:SF0">
    <property type="entry name" value="LIM DOMAIN-CONTAINING PROTEIN"/>
    <property type="match status" value="1"/>
</dbReference>
<feature type="repeat" description="TPR" evidence="5">
    <location>
        <begin position="737"/>
        <end position="770"/>
    </location>
</feature>
<dbReference type="Proteomes" id="UP000054408">
    <property type="component" value="Unassembled WGS sequence"/>
</dbReference>
<dbReference type="eggNOG" id="KOG2272">
    <property type="taxonomic scope" value="Eukaryota"/>
</dbReference>
<dbReference type="InterPro" id="IPR019734">
    <property type="entry name" value="TPR_rpt"/>
</dbReference>
<dbReference type="PROSITE" id="PS50005">
    <property type="entry name" value="TPR"/>
    <property type="match status" value="1"/>
</dbReference>
<evidence type="ECO:0000313" key="7">
    <source>
        <dbReference type="EMBL" id="KNC46938.1"/>
    </source>
</evidence>
<evidence type="ECO:0000259" key="6">
    <source>
        <dbReference type="PROSITE" id="PS50023"/>
    </source>
</evidence>
<dbReference type="InterPro" id="IPR001781">
    <property type="entry name" value="Znf_LIM"/>
</dbReference>
<dbReference type="Gene3D" id="2.60.120.620">
    <property type="entry name" value="q2cbj1_9rhob like domain"/>
    <property type="match status" value="1"/>
</dbReference>
<keyword evidence="8" id="KW-1185">Reference proteome</keyword>
<proteinExistence type="predicted"/>
<evidence type="ECO:0000256" key="3">
    <source>
        <dbReference type="ARBA" id="ARBA00023038"/>
    </source>
</evidence>
<evidence type="ECO:0000256" key="4">
    <source>
        <dbReference type="PROSITE-ProRule" id="PRU00125"/>
    </source>
</evidence>
<evidence type="ECO:0000256" key="1">
    <source>
        <dbReference type="ARBA" id="ARBA00022723"/>
    </source>
</evidence>
<dbReference type="PROSITE" id="PS50023">
    <property type="entry name" value="LIM_DOMAIN_2"/>
    <property type="match status" value="5"/>
</dbReference>
<evidence type="ECO:0000256" key="2">
    <source>
        <dbReference type="ARBA" id="ARBA00022833"/>
    </source>
</evidence>
<dbReference type="PROSITE" id="PS00478">
    <property type="entry name" value="LIM_DOMAIN_1"/>
    <property type="match status" value="4"/>
</dbReference>
<dbReference type="PANTHER" id="PTHR24210">
    <property type="entry name" value="LIM DOMAIN-CONTAINING PROTEIN"/>
    <property type="match status" value="1"/>
</dbReference>
<dbReference type="InterPro" id="IPR008775">
    <property type="entry name" value="Phytyl_CoA_dOase-like"/>
</dbReference>
<dbReference type="CDD" id="cd08368">
    <property type="entry name" value="LIM"/>
    <property type="match status" value="3"/>
</dbReference>
<feature type="domain" description="LIM zinc-binding" evidence="6">
    <location>
        <begin position="97"/>
        <end position="155"/>
    </location>
</feature>
<dbReference type="GO" id="GO:0046872">
    <property type="term" value="F:metal ion binding"/>
    <property type="evidence" value="ECO:0007669"/>
    <property type="project" value="UniProtKB-KW"/>
</dbReference>
<reference evidence="7 8" key="1">
    <citation type="submission" date="2010-05" db="EMBL/GenBank/DDBJ databases">
        <title>The Genome Sequence of Thecamonas trahens ATCC 50062.</title>
        <authorList>
            <consortium name="The Broad Institute Genome Sequencing Platform"/>
            <person name="Russ C."/>
            <person name="Cuomo C."/>
            <person name="Shea T."/>
            <person name="Young S.K."/>
            <person name="Zeng Q."/>
            <person name="Koehrsen M."/>
            <person name="Haas B."/>
            <person name="Borodovsky M."/>
            <person name="Guigo R."/>
            <person name="Alvarado L."/>
            <person name="Berlin A."/>
            <person name="Bochicchio J."/>
            <person name="Borenstein D."/>
            <person name="Chapman S."/>
            <person name="Chen Z."/>
            <person name="Freedman E."/>
            <person name="Gellesch M."/>
            <person name="Goldberg J."/>
            <person name="Griggs A."/>
            <person name="Gujja S."/>
            <person name="Heilman E."/>
            <person name="Heiman D."/>
            <person name="Hepburn T."/>
            <person name="Howarth C."/>
            <person name="Jen D."/>
            <person name="Larson L."/>
            <person name="Mehta T."/>
            <person name="Park D."/>
            <person name="Pearson M."/>
            <person name="Roberts A."/>
            <person name="Saif S."/>
            <person name="Shenoy N."/>
            <person name="Sisk P."/>
            <person name="Stolte C."/>
            <person name="Sykes S."/>
            <person name="Thomson T."/>
            <person name="Walk T."/>
            <person name="White J."/>
            <person name="Yandava C."/>
            <person name="Burger G."/>
            <person name="Gray M.W."/>
            <person name="Holland P.W.H."/>
            <person name="King N."/>
            <person name="Lang F.B.F."/>
            <person name="Roger A.J."/>
            <person name="Ruiz-Trillo I."/>
            <person name="Lander E."/>
            <person name="Nusbaum C."/>
        </authorList>
    </citation>
    <scope>NUCLEOTIDE SEQUENCE [LARGE SCALE GENOMIC DNA]</scope>
    <source>
        <strain evidence="7 8">ATCC 50062</strain>
    </source>
</reference>
<feature type="domain" description="LIM zinc-binding" evidence="6">
    <location>
        <begin position="281"/>
        <end position="339"/>
    </location>
</feature>
<gene>
    <name evidence="7" type="ORF">AMSG_03371</name>
</gene>
<feature type="domain" description="LIM zinc-binding" evidence="6">
    <location>
        <begin position="36"/>
        <end position="96"/>
    </location>
</feature>
<keyword evidence="3 4" id="KW-0440">LIM domain</keyword>
<keyword evidence="2 4" id="KW-0862">Zinc</keyword>
<evidence type="ECO:0000313" key="8">
    <source>
        <dbReference type="Proteomes" id="UP000054408"/>
    </source>
</evidence>
<evidence type="ECO:0000256" key="5">
    <source>
        <dbReference type="PROSITE-ProRule" id="PRU00339"/>
    </source>
</evidence>